<evidence type="ECO:0000259" key="6">
    <source>
        <dbReference type="PROSITE" id="PS50865"/>
    </source>
</evidence>
<dbReference type="PANTHER" id="PTHR28069:SF2">
    <property type="entry name" value="GH20023P"/>
    <property type="match status" value="1"/>
</dbReference>
<evidence type="ECO:0000256" key="2">
    <source>
        <dbReference type="ARBA" id="ARBA00022771"/>
    </source>
</evidence>
<dbReference type="PROSITE" id="PS50865">
    <property type="entry name" value="ZF_MYND_2"/>
    <property type="match status" value="1"/>
</dbReference>
<protein>
    <recommendedName>
        <fullName evidence="6">MYND-type domain-containing protein</fullName>
    </recommendedName>
</protein>
<keyword evidence="8" id="KW-1185">Reference proteome</keyword>
<keyword evidence="3" id="KW-0862">Zinc</keyword>
<dbReference type="InterPro" id="IPR046824">
    <property type="entry name" value="Mss51-like_C"/>
</dbReference>
<evidence type="ECO:0000313" key="8">
    <source>
        <dbReference type="Proteomes" id="UP001165090"/>
    </source>
</evidence>
<organism evidence="7 8">
    <name type="scientific">Volvox africanus</name>
    <dbReference type="NCBI Taxonomy" id="51714"/>
    <lineage>
        <taxon>Eukaryota</taxon>
        <taxon>Viridiplantae</taxon>
        <taxon>Chlorophyta</taxon>
        <taxon>core chlorophytes</taxon>
        <taxon>Chlorophyceae</taxon>
        <taxon>CS clade</taxon>
        <taxon>Chlamydomonadales</taxon>
        <taxon>Volvocaceae</taxon>
        <taxon>Volvox</taxon>
    </lineage>
</organism>
<feature type="compositionally biased region" description="Gly residues" evidence="5">
    <location>
        <begin position="427"/>
        <end position="444"/>
    </location>
</feature>
<keyword evidence="1" id="KW-0479">Metal-binding</keyword>
<evidence type="ECO:0000256" key="1">
    <source>
        <dbReference type="ARBA" id="ARBA00022723"/>
    </source>
</evidence>
<dbReference type="Gene3D" id="6.10.140.2220">
    <property type="match status" value="1"/>
</dbReference>
<keyword evidence="2 4" id="KW-0863">Zinc-finger</keyword>
<name>A0ABQ5RZ64_9CHLO</name>
<feature type="compositionally biased region" description="Low complexity" evidence="5">
    <location>
        <begin position="137"/>
        <end position="151"/>
    </location>
</feature>
<feature type="domain" description="MYND-type" evidence="6">
    <location>
        <begin position="18"/>
        <end position="57"/>
    </location>
</feature>
<evidence type="ECO:0000256" key="5">
    <source>
        <dbReference type="SAM" id="MobiDB-lite"/>
    </source>
</evidence>
<dbReference type="Proteomes" id="UP001165090">
    <property type="component" value="Unassembled WGS sequence"/>
</dbReference>
<dbReference type="Pfam" id="PF01753">
    <property type="entry name" value="zf-MYND"/>
    <property type="match status" value="1"/>
</dbReference>
<proteinExistence type="predicted"/>
<sequence>MASIAMDPPHVVNTGAACAACCAVAPGKLLRCGACDSAWYCNQDCQRKHFKDHKPLCRALRLWGSLQKDLPSESWPHTARDFYVQRTNCHRILEPMLRRPLSRAELRAILGEVKCSVCMRTRAQLAKKTSANGPNNASVTAASETTARASSGNIREQTATTASDSLDSWDSNNGSVGTVLAKHHIPTVKVKDGVTAAAAAAALNTLTCCPHCHWGWVCNEHREAYLAGPHAAVCMLYQHMNESQLLTQRYLTATGRLPNYVPDKLRPVGQCGASLSWEPVPAGWAAFQAWRPLPAFDSAVMCLLTKRMSQAMTVIQALQHHYSPEQLASRSHFEIHVLGASAFEVPADRVWEEILNLMPPSLKLLEAPRPQITAADLSADLSAGAGASLGVSAMRPVEGAAGYAITSASSKTRESGAAAAAAAAGANGTGNENGGGTKSNGGYGTAPAAAGPRTLHVAFVGPELQEIILEESDGRALPQGTALSRPPPPPGRELLYSYHLCTYQEFASGRRRHQVNRDGDGGVNGTKPPDCATWRRPDVAVAFNSGISEHDQKLWEPALKLLIRHRVPVVFTSYNDVEAAADAAVWRAMGGDVTLGPQRNPFRALEPVSEPSQVDTFYYQNYYWWCGRARASG</sequence>
<gene>
    <name evidence="7" type="ORF">VaNZ11_005054</name>
</gene>
<evidence type="ECO:0000256" key="4">
    <source>
        <dbReference type="PROSITE-ProRule" id="PRU00134"/>
    </source>
</evidence>
<dbReference type="InterPro" id="IPR002893">
    <property type="entry name" value="Znf_MYND"/>
</dbReference>
<feature type="region of interest" description="Disordered" evidence="5">
    <location>
        <begin position="425"/>
        <end position="447"/>
    </location>
</feature>
<feature type="compositionally biased region" description="Polar residues" evidence="5">
    <location>
        <begin position="152"/>
        <end position="168"/>
    </location>
</feature>
<feature type="region of interest" description="Disordered" evidence="5">
    <location>
        <begin position="129"/>
        <end position="168"/>
    </location>
</feature>
<comment type="caution">
    <text evidence="7">The sequence shown here is derived from an EMBL/GenBank/DDBJ whole genome shotgun (WGS) entry which is preliminary data.</text>
</comment>
<dbReference type="EMBL" id="BSDZ01000013">
    <property type="protein sequence ID" value="GLI62434.1"/>
    <property type="molecule type" value="Genomic_DNA"/>
</dbReference>
<evidence type="ECO:0000313" key="7">
    <source>
        <dbReference type="EMBL" id="GLI62434.1"/>
    </source>
</evidence>
<dbReference type="PROSITE" id="PS01360">
    <property type="entry name" value="ZF_MYND_1"/>
    <property type="match status" value="1"/>
</dbReference>
<dbReference type="SUPFAM" id="SSF144232">
    <property type="entry name" value="HIT/MYND zinc finger-like"/>
    <property type="match status" value="1"/>
</dbReference>
<dbReference type="Pfam" id="PF20179">
    <property type="entry name" value="MSS51_C"/>
    <property type="match status" value="1"/>
</dbReference>
<evidence type="ECO:0000256" key="3">
    <source>
        <dbReference type="ARBA" id="ARBA00022833"/>
    </source>
</evidence>
<reference evidence="7 8" key="1">
    <citation type="journal article" date="2023" name="IScience">
        <title>Expanded male sex-determining region conserved during the evolution of homothallism in the green alga Volvox.</title>
        <authorList>
            <person name="Yamamoto K."/>
            <person name="Matsuzaki R."/>
            <person name="Mahakham W."/>
            <person name="Heman W."/>
            <person name="Sekimoto H."/>
            <person name="Kawachi M."/>
            <person name="Minakuchi Y."/>
            <person name="Toyoda A."/>
            <person name="Nozaki H."/>
        </authorList>
    </citation>
    <scope>NUCLEOTIDE SEQUENCE [LARGE SCALE GENOMIC DNA]</scope>
    <source>
        <strain evidence="7 8">NIES-4468</strain>
    </source>
</reference>
<dbReference type="PANTHER" id="PTHR28069">
    <property type="entry name" value="GH20023P"/>
    <property type="match status" value="1"/>
</dbReference>
<accession>A0ABQ5RZ64</accession>